<keyword evidence="1" id="KW-0732">Signal</keyword>
<evidence type="ECO:0008006" key="3">
    <source>
        <dbReference type="Google" id="ProtNLM"/>
    </source>
</evidence>
<name>A0A0L8GAB8_OCTBM</name>
<sequence length="208" mass="24521">MPFFLLPLMVLSAIFPRNDINPFPAVRLPKRTGKQGSLYFLEVSCCSSSIQSPELIVKPFHLCHGQVMTMVYVAGHRESYKEDRNKMSKPVQVSVCEMRTLTTSSGIQKKETLSRKYNVNKVYTLQPHIGLSHSQLYTPTYHNFLYYHLHYHHYCHHHYCYPPNHLFFPLLASFEQVLKRSWYLLQSFVILTHAANKKICYIFFWHSF</sequence>
<evidence type="ECO:0000256" key="1">
    <source>
        <dbReference type="SAM" id="SignalP"/>
    </source>
</evidence>
<protein>
    <recommendedName>
        <fullName evidence="3">Secreted protein</fullName>
    </recommendedName>
</protein>
<accession>A0A0L8GAB8</accession>
<gene>
    <name evidence="2" type="ORF">OCBIM_22037038mg</name>
</gene>
<evidence type="ECO:0000313" key="2">
    <source>
        <dbReference type="EMBL" id="KOF73972.1"/>
    </source>
</evidence>
<feature type="chain" id="PRO_5005582913" description="Secreted protein" evidence="1">
    <location>
        <begin position="21"/>
        <end position="208"/>
    </location>
</feature>
<dbReference type="EMBL" id="KQ422909">
    <property type="protein sequence ID" value="KOF73972.1"/>
    <property type="molecule type" value="Genomic_DNA"/>
</dbReference>
<feature type="signal peptide" evidence="1">
    <location>
        <begin position="1"/>
        <end position="20"/>
    </location>
</feature>
<dbReference type="AlphaFoldDB" id="A0A0L8GAB8"/>
<reference evidence="2" key="1">
    <citation type="submission" date="2015-07" db="EMBL/GenBank/DDBJ databases">
        <title>MeaNS - Measles Nucleotide Surveillance Program.</title>
        <authorList>
            <person name="Tran T."/>
            <person name="Druce J."/>
        </authorList>
    </citation>
    <scope>NUCLEOTIDE SEQUENCE</scope>
    <source>
        <strain evidence="2">UCB-OBI-ISO-001</strain>
        <tissue evidence="2">Gonad</tissue>
    </source>
</reference>
<organism evidence="2">
    <name type="scientific">Octopus bimaculoides</name>
    <name type="common">California two-spotted octopus</name>
    <dbReference type="NCBI Taxonomy" id="37653"/>
    <lineage>
        <taxon>Eukaryota</taxon>
        <taxon>Metazoa</taxon>
        <taxon>Spiralia</taxon>
        <taxon>Lophotrochozoa</taxon>
        <taxon>Mollusca</taxon>
        <taxon>Cephalopoda</taxon>
        <taxon>Coleoidea</taxon>
        <taxon>Octopodiformes</taxon>
        <taxon>Octopoda</taxon>
        <taxon>Incirrata</taxon>
        <taxon>Octopodidae</taxon>
        <taxon>Octopus</taxon>
    </lineage>
</organism>
<proteinExistence type="predicted"/>